<organism evidence="1 2">
    <name type="scientific">Scophthalmus maximus</name>
    <name type="common">Turbot</name>
    <name type="synonym">Psetta maxima</name>
    <dbReference type="NCBI Taxonomy" id="52904"/>
    <lineage>
        <taxon>Eukaryota</taxon>
        <taxon>Metazoa</taxon>
        <taxon>Chordata</taxon>
        <taxon>Craniata</taxon>
        <taxon>Vertebrata</taxon>
        <taxon>Euteleostomi</taxon>
        <taxon>Actinopterygii</taxon>
        <taxon>Neopterygii</taxon>
        <taxon>Teleostei</taxon>
        <taxon>Neoteleostei</taxon>
        <taxon>Acanthomorphata</taxon>
        <taxon>Carangaria</taxon>
        <taxon>Pleuronectiformes</taxon>
        <taxon>Pleuronectoidei</taxon>
        <taxon>Scophthalmidae</taxon>
        <taxon>Scophthalmus</taxon>
    </lineage>
</organism>
<dbReference type="EMBL" id="VEVO01000005">
    <property type="protein sequence ID" value="KAF0041793.1"/>
    <property type="molecule type" value="Genomic_DNA"/>
</dbReference>
<comment type="caution">
    <text evidence="1">The sequence shown here is derived from an EMBL/GenBank/DDBJ whole genome shotgun (WGS) entry which is preliminary data.</text>
</comment>
<accession>A0A6A4T6Y1</accession>
<sequence length="164" mass="18680">MKRNSFGSGDASLPYSLNLGELVSETMGPPKRLLLNRKPTSLRSPQLGAPVLLDSPAVWRAGPPLTPDIIRRSGSRLVLRPHEPDYYNSWQLTFWGLVKIPPPFCLQIKRLLFTLCSIFFASVHPPQMPARIHTERRVMVDSGRPEWPLQRDNGLIHLRRLNKL</sequence>
<reference evidence="1 2" key="1">
    <citation type="submission" date="2019-06" db="EMBL/GenBank/DDBJ databases">
        <title>Draft genomes of female and male turbot (Scophthalmus maximus).</title>
        <authorList>
            <person name="Xu H."/>
            <person name="Xu X.-W."/>
            <person name="Shao C."/>
            <person name="Chen S."/>
        </authorList>
    </citation>
    <scope>NUCLEOTIDE SEQUENCE [LARGE SCALE GENOMIC DNA]</scope>
    <source>
        <strain evidence="1">Ysfricsl-2016a</strain>
        <tissue evidence="1">Blood</tissue>
    </source>
</reference>
<gene>
    <name evidence="1" type="ORF">F2P81_005325</name>
</gene>
<protein>
    <submittedName>
        <fullName evidence="1">Uncharacterized protein</fullName>
    </submittedName>
</protein>
<dbReference type="AlphaFoldDB" id="A0A6A4T6Y1"/>
<evidence type="ECO:0000313" key="1">
    <source>
        <dbReference type="EMBL" id="KAF0041793.1"/>
    </source>
</evidence>
<proteinExistence type="predicted"/>
<dbReference type="Proteomes" id="UP000438429">
    <property type="component" value="Unassembled WGS sequence"/>
</dbReference>
<evidence type="ECO:0000313" key="2">
    <source>
        <dbReference type="Proteomes" id="UP000438429"/>
    </source>
</evidence>
<name>A0A6A4T6Y1_SCOMX</name>